<sequence length="1044" mass="118772">MAKKESNILLEIPFPASKKKPLTPARATETLAVPNAAVIPRKEPAFAALAPTQNTEELKELLKSVQAMRYMMETMQKELDLMKTREEGQRKEIALLRTREESQRLEIEALKTRERQKEVRITELEKFVESCKSLTALNNTDCEEEEENEPIADPVDTVSCHPHPPTPQTLENWTEQQRHEFMNVLYRNSARKKDVKNLIAVGGDETLRDIKNLNIGQRAPQRKALSAGNTPNPKPARSNGDGFKPLETTFSIETRGILENAERNTSRRLPNLLDRSRVAVAPSPRERPANRSRARMGMKPVTDDFSDLDEQSDSSSEGGRTHSPVMNDDVVSLVTFAQERRKSPSPPRPEPPVQRTVRFRPRSNSADSRGRSAAPSVPARLSQRKKTVAFGSTVPFSQTAEGVIAKKREIYGYDSSSSRQSTSEPEKPRLTTAKTNSKVPERGSLRVDRVDKLDKEESREKLALHTLSRKTDKEGRLERKVATLQNDNEIIRREIDVLKAENVALRDENRAMKADMEDLKSRFEGILELLADVAKPLPSMVVRNVEEPTRTRPSNRYEGYGEYIDQSAPEAVFSVASQRAYDRALSRRQNHSNADHNTPLFRPKGNPLRTKEDSFSDLDEENGITIVSILNVLCRMMSTPQKTEQKRKKTVRFENFETTVEGETEQENVPKESVKKAEEIITVPISAARPCFKTATNPTASRTITERRANITEILDRIRQRRQTEESTALTVASRRRSSPRQTSPRGVPKMSEARTEAEKLQIFDAIMARPGLVEHVDHVLMTPEPSPRARILQNRRSPAPSPSVLQDLQSLANSRAGREIQRENRLQRMNRVRSLSRQRTQSNKVERFEEPQLSGTILSVMAHVFASYLLSTMALWRVFILLSTIYLPWMSCEKAAILLDAFELGAYSKFYDELVADERKMFEQIGEELKQKVGSGSTLTFDDFVAAAKSKSTGFYERMVEFKKKMDTEHKQLPKPVQDFIAQQRSKINYELPNGEMSDKEKTVLFKEYPNLRKLFDDVHFQNIMKDPSKATEEIYAMADEKN</sequence>
<keyword evidence="4" id="KW-1185">Reference proteome</keyword>
<evidence type="ECO:0000313" key="4">
    <source>
        <dbReference type="Proteomes" id="UP001175271"/>
    </source>
</evidence>
<evidence type="ECO:0000256" key="2">
    <source>
        <dbReference type="SAM" id="MobiDB-lite"/>
    </source>
</evidence>
<feature type="region of interest" description="Disordered" evidence="2">
    <location>
        <begin position="214"/>
        <end position="246"/>
    </location>
</feature>
<feature type="region of interest" description="Disordered" evidence="2">
    <location>
        <begin position="268"/>
        <end position="385"/>
    </location>
</feature>
<feature type="region of interest" description="Disordered" evidence="2">
    <location>
        <begin position="719"/>
        <end position="755"/>
    </location>
</feature>
<reference evidence="3" key="1">
    <citation type="submission" date="2023-06" db="EMBL/GenBank/DDBJ databases">
        <title>Genomic analysis of the entomopathogenic nematode Steinernema hermaphroditum.</title>
        <authorList>
            <person name="Schwarz E.M."/>
            <person name="Heppert J.K."/>
            <person name="Baniya A."/>
            <person name="Schwartz H.T."/>
            <person name="Tan C.-H."/>
            <person name="Antoshechkin I."/>
            <person name="Sternberg P.W."/>
            <person name="Goodrich-Blair H."/>
            <person name="Dillman A.R."/>
        </authorList>
    </citation>
    <scope>NUCLEOTIDE SEQUENCE</scope>
    <source>
        <strain evidence="3">PS9179</strain>
        <tissue evidence="3">Whole animal</tissue>
    </source>
</reference>
<feature type="coiled-coil region" evidence="1">
    <location>
        <begin position="474"/>
        <end position="522"/>
    </location>
</feature>
<evidence type="ECO:0000313" key="3">
    <source>
        <dbReference type="EMBL" id="KAK0414074.1"/>
    </source>
</evidence>
<comment type="caution">
    <text evidence="3">The sequence shown here is derived from an EMBL/GenBank/DDBJ whole genome shotgun (WGS) entry which is preliminary data.</text>
</comment>
<proteinExistence type="predicted"/>
<name>A0AA39HZF5_9BILA</name>
<keyword evidence="1" id="KW-0175">Coiled coil</keyword>
<feature type="region of interest" description="Disordered" evidence="2">
    <location>
        <begin position="587"/>
        <end position="616"/>
    </location>
</feature>
<dbReference type="EMBL" id="JAUCMV010000003">
    <property type="protein sequence ID" value="KAK0414074.1"/>
    <property type="molecule type" value="Genomic_DNA"/>
</dbReference>
<protein>
    <submittedName>
        <fullName evidence="3">Uncharacterized protein</fullName>
    </submittedName>
</protein>
<gene>
    <name evidence="3" type="ORF">QR680_007135</name>
</gene>
<dbReference type="Proteomes" id="UP001175271">
    <property type="component" value="Unassembled WGS sequence"/>
</dbReference>
<accession>A0AA39HZF5</accession>
<feature type="region of interest" description="Disordered" evidence="2">
    <location>
        <begin position="414"/>
        <end position="444"/>
    </location>
</feature>
<evidence type="ECO:0000256" key="1">
    <source>
        <dbReference type="SAM" id="Coils"/>
    </source>
</evidence>
<organism evidence="3 4">
    <name type="scientific">Steinernema hermaphroditum</name>
    <dbReference type="NCBI Taxonomy" id="289476"/>
    <lineage>
        <taxon>Eukaryota</taxon>
        <taxon>Metazoa</taxon>
        <taxon>Ecdysozoa</taxon>
        <taxon>Nematoda</taxon>
        <taxon>Chromadorea</taxon>
        <taxon>Rhabditida</taxon>
        <taxon>Tylenchina</taxon>
        <taxon>Panagrolaimomorpha</taxon>
        <taxon>Strongyloidoidea</taxon>
        <taxon>Steinernematidae</taxon>
        <taxon>Steinernema</taxon>
    </lineage>
</organism>
<dbReference type="AlphaFoldDB" id="A0AA39HZF5"/>